<evidence type="ECO:0000259" key="10">
    <source>
        <dbReference type="PROSITE" id="PS00794"/>
    </source>
</evidence>
<dbReference type="SUPFAM" id="SSF55620">
    <property type="entry name" value="Tetrahydrobiopterin biosynthesis enzymes-like"/>
    <property type="match status" value="1"/>
</dbReference>
<dbReference type="CDD" id="cd00534">
    <property type="entry name" value="DHNA_DHNTPE"/>
    <property type="match status" value="1"/>
</dbReference>
<dbReference type="CDD" id="cd00483">
    <property type="entry name" value="HPPK"/>
    <property type="match status" value="1"/>
</dbReference>
<evidence type="ECO:0000256" key="9">
    <source>
        <dbReference type="RuleBase" id="RU362079"/>
    </source>
</evidence>
<dbReference type="Gene3D" id="3.30.70.560">
    <property type="entry name" value="7,8-Dihydro-6-hydroxymethylpterin-pyrophosphokinase HPPK"/>
    <property type="match status" value="1"/>
</dbReference>
<dbReference type="SMART" id="SM00905">
    <property type="entry name" value="FolB"/>
    <property type="match status" value="1"/>
</dbReference>
<comment type="similarity">
    <text evidence="3">In the N-terminal section; belongs to the DHNA family.</text>
</comment>
<dbReference type="PROSITE" id="PS00794">
    <property type="entry name" value="HPPK"/>
    <property type="match status" value="1"/>
</dbReference>
<evidence type="ECO:0000313" key="11">
    <source>
        <dbReference type="EMBL" id="MET3751567.1"/>
    </source>
</evidence>
<evidence type="ECO:0000256" key="6">
    <source>
        <dbReference type="ARBA" id="ARBA00022777"/>
    </source>
</evidence>
<dbReference type="PANTHER" id="PTHR43071">
    <property type="entry name" value="2-AMINO-4-HYDROXY-6-HYDROXYMETHYLDIHYDROPTERIDINE PYROPHOSPHOKINASE"/>
    <property type="match status" value="1"/>
</dbReference>
<dbReference type="RefSeq" id="WP_055220669.1">
    <property type="nucleotide sequence ID" value="NZ_BAABXP010000002.1"/>
</dbReference>
<dbReference type="NCBIfam" id="TIGR00526">
    <property type="entry name" value="folB_dom"/>
    <property type="match status" value="1"/>
</dbReference>
<dbReference type="Gene3D" id="3.30.1130.10">
    <property type="match status" value="1"/>
</dbReference>
<dbReference type="SUPFAM" id="SSF55083">
    <property type="entry name" value="6-hydroxymethyl-7,8-dihydropterin pyrophosphokinase, HPPK"/>
    <property type="match status" value="1"/>
</dbReference>
<evidence type="ECO:0000256" key="4">
    <source>
        <dbReference type="ARBA" id="ARBA00022679"/>
    </source>
</evidence>
<comment type="pathway">
    <text evidence="2">Cofactor biosynthesis; tetrahydrofolate biosynthesis; 2-amino-4-hydroxy-6-hydroxymethyl-7,8-dihydropteridine diphosphate from 7,8-dihydroneopterin triphosphate: step 4/4.</text>
</comment>
<keyword evidence="5" id="KW-0547">Nucleotide-binding</keyword>
<dbReference type="Proteomes" id="UP001549106">
    <property type="component" value="Unassembled WGS sequence"/>
</dbReference>
<keyword evidence="4 11" id="KW-0808">Transferase</keyword>
<dbReference type="EC" id="4.1.2.25" evidence="9"/>
<keyword evidence="8 9" id="KW-0289">Folate biosynthesis</keyword>
<dbReference type="Pfam" id="PF01288">
    <property type="entry name" value="HPPK"/>
    <property type="match status" value="1"/>
</dbReference>
<proteinExistence type="inferred from homology"/>
<evidence type="ECO:0000256" key="2">
    <source>
        <dbReference type="ARBA" id="ARBA00005051"/>
    </source>
</evidence>
<dbReference type="NCBIfam" id="TIGR00525">
    <property type="entry name" value="folB"/>
    <property type="match status" value="1"/>
</dbReference>
<keyword evidence="12" id="KW-1185">Reference proteome</keyword>
<reference evidence="11 12" key="1">
    <citation type="submission" date="2024-06" db="EMBL/GenBank/DDBJ databases">
        <title>Genomic Encyclopedia of Type Strains, Phase IV (KMG-IV): sequencing the most valuable type-strain genomes for metagenomic binning, comparative biology and taxonomic classification.</title>
        <authorList>
            <person name="Goeker M."/>
        </authorList>
    </citation>
    <scope>NUCLEOTIDE SEQUENCE [LARGE SCALE GENOMIC DNA]</scope>
    <source>
        <strain evidence="11 12">DSM 29492</strain>
    </source>
</reference>
<sequence length="273" mass="31816">MKYDEIHIENLDFFANHGVFPEETKLGQKFIVSLVLYMDTRRAGKSDDLQMSVDYGAVSHFVTEFMKNNTYHLIEAAAENLVQEILLKFPLLEGIDLELKKPWAPIGLPVEYASVKISRFWHRAYLGLGSNLGDKKAYLDYAIQRLNEEKDCRVEKVSEYLVTEPYGGIEQDDFLNACLLLKTQMSPEELLEKLHEIEKEAHRERIVRWGPRTLDLDILLYDNLVMENEELIIPHIEMHMREFVLKPLSEIAPNIRHPIYKKTVSQLLKELKS</sequence>
<comment type="similarity">
    <text evidence="9">Belongs to the DHNA family.</text>
</comment>
<evidence type="ECO:0000256" key="3">
    <source>
        <dbReference type="ARBA" id="ARBA00009640"/>
    </source>
</evidence>
<dbReference type="InterPro" id="IPR000550">
    <property type="entry name" value="Hppk"/>
</dbReference>
<evidence type="ECO:0000256" key="1">
    <source>
        <dbReference type="ARBA" id="ARBA00000198"/>
    </source>
</evidence>
<evidence type="ECO:0000313" key="12">
    <source>
        <dbReference type="Proteomes" id="UP001549106"/>
    </source>
</evidence>
<keyword evidence="6" id="KW-0418">Kinase</keyword>
<evidence type="ECO:0000256" key="8">
    <source>
        <dbReference type="ARBA" id="ARBA00022909"/>
    </source>
</evidence>
<dbReference type="InterPro" id="IPR043133">
    <property type="entry name" value="GTP-CH-I_C/QueF"/>
</dbReference>
<dbReference type="Pfam" id="PF02152">
    <property type="entry name" value="FolB"/>
    <property type="match status" value="1"/>
</dbReference>
<dbReference type="InterPro" id="IPR006156">
    <property type="entry name" value="Dihydroneopterin_aldolase"/>
</dbReference>
<evidence type="ECO:0000256" key="5">
    <source>
        <dbReference type="ARBA" id="ARBA00022741"/>
    </source>
</evidence>
<evidence type="ECO:0000256" key="7">
    <source>
        <dbReference type="ARBA" id="ARBA00022840"/>
    </source>
</evidence>
<name>A0ABV2M519_9FIRM</name>
<comment type="caution">
    <text evidence="11">The sequence shown here is derived from an EMBL/GenBank/DDBJ whole genome shotgun (WGS) entry which is preliminary data.</text>
</comment>
<protein>
    <recommendedName>
        <fullName evidence="9">Bifunctional folate synthesis protein</fullName>
    </recommendedName>
    <domain>
        <recommendedName>
            <fullName evidence="9">Dihydroneopterin aldolase</fullName>
            <shortName evidence="9">DHNA</shortName>
            <ecNumber evidence="9">4.1.2.25</ecNumber>
        </recommendedName>
        <alternativeName>
            <fullName evidence="9">7,8-dihydroneopterin aldolase</fullName>
        </alternativeName>
    </domain>
    <domain>
        <recommendedName>
            <fullName evidence="9">2-amino-4-hydroxy-6-hydroxymethyldihydropteridine pyrophosphokinase</fullName>
            <ecNumber evidence="9">2.7.6.3</ecNumber>
        </recommendedName>
        <alternativeName>
            <fullName evidence="9">6-hydroxymethyl-7,8-dihydropterin pyrophosphokinase</fullName>
            <shortName evidence="9">PPPK</shortName>
        </alternativeName>
        <alternativeName>
            <fullName evidence="9">7,8-dihydro-6-hydroxymethylpterin pyrophosphokinase</fullName>
            <shortName evidence="9">HPPK</shortName>
        </alternativeName>
    </domain>
</protein>
<keyword evidence="9 11" id="KW-0456">Lyase</keyword>
<gene>
    <name evidence="11" type="ORF">ABID24_002826</name>
</gene>
<organism evidence="11 12">
    <name type="scientific">Blautia caecimuris</name>
    <dbReference type="NCBI Taxonomy" id="1796615"/>
    <lineage>
        <taxon>Bacteria</taxon>
        <taxon>Bacillati</taxon>
        <taxon>Bacillota</taxon>
        <taxon>Clostridia</taxon>
        <taxon>Lachnospirales</taxon>
        <taxon>Lachnospiraceae</taxon>
        <taxon>Blautia</taxon>
    </lineage>
</organism>
<keyword evidence="7" id="KW-0067">ATP-binding</keyword>
<accession>A0ABV2M519</accession>
<feature type="domain" description="7,8-dihydro-6-hydroxymethylpterin-pyrophosphokinase" evidence="10">
    <location>
        <begin position="208"/>
        <end position="219"/>
    </location>
</feature>
<dbReference type="EMBL" id="JBEPMJ010000024">
    <property type="protein sequence ID" value="MET3751567.1"/>
    <property type="molecule type" value="Genomic_DNA"/>
</dbReference>
<dbReference type="NCBIfam" id="TIGR01498">
    <property type="entry name" value="folK"/>
    <property type="match status" value="1"/>
</dbReference>
<dbReference type="InterPro" id="IPR035907">
    <property type="entry name" value="Hppk_sf"/>
</dbReference>
<comment type="function">
    <text evidence="9">Catalyzes the conversion of 7,8-dihydroneopterin to 6-hydroxymethyl-7,8-dihydropterin.</text>
</comment>
<dbReference type="GO" id="GO:0003848">
    <property type="term" value="F:2-amino-4-hydroxy-6-hydroxymethyldihydropteridine diphosphokinase activity"/>
    <property type="evidence" value="ECO:0007669"/>
    <property type="project" value="UniProtKB-EC"/>
</dbReference>
<comment type="pathway">
    <text evidence="9">Cofactor biosynthesis; tetrahydrofolate biosynthesis; 2-amino-4-hydroxy-6-hydroxymethyl-7,8-dihydropteridine diphosphate from 7,8-dihydroneopterin triphosphate: step 3/4.</text>
</comment>
<dbReference type="GO" id="GO:0004150">
    <property type="term" value="F:dihydroneopterin aldolase activity"/>
    <property type="evidence" value="ECO:0007669"/>
    <property type="project" value="UniProtKB-EC"/>
</dbReference>
<dbReference type="PANTHER" id="PTHR43071:SF1">
    <property type="entry name" value="2-AMINO-4-HYDROXY-6-HYDROXYMETHYLDIHYDROPTERIDINE PYROPHOSPHOKINASE"/>
    <property type="match status" value="1"/>
</dbReference>
<comment type="catalytic activity">
    <reaction evidence="1">
        <text>6-hydroxymethyl-7,8-dihydropterin + ATP = (7,8-dihydropterin-6-yl)methyl diphosphate + AMP + H(+)</text>
        <dbReference type="Rhea" id="RHEA:11412"/>
        <dbReference type="ChEBI" id="CHEBI:15378"/>
        <dbReference type="ChEBI" id="CHEBI:30616"/>
        <dbReference type="ChEBI" id="CHEBI:44841"/>
        <dbReference type="ChEBI" id="CHEBI:72950"/>
        <dbReference type="ChEBI" id="CHEBI:456215"/>
        <dbReference type="EC" id="2.7.6.3"/>
    </reaction>
</comment>
<dbReference type="InterPro" id="IPR006157">
    <property type="entry name" value="FolB_dom"/>
</dbReference>
<dbReference type="EC" id="2.7.6.3" evidence="9"/>
<comment type="catalytic activity">
    <reaction evidence="9">
        <text>7,8-dihydroneopterin = 6-hydroxymethyl-7,8-dihydropterin + glycolaldehyde</text>
        <dbReference type="Rhea" id="RHEA:10540"/>
        <dbReference type="ChEBI" id="CHEBI:17001"/>
        <dbReference type="ChEBI" id="CHEBI:17071"/>
        <dbReference type="ChEBI" id="CHEBI:44841"/>
        <dbReference type="EC" id="4.1.2.25"/>
    </reaction>
</comment>